<dbReference type="PANTHER" id="PTHR15004">
    <property type="entry name" value="GLUTAMYL-TRNA(GLN) AMIDOTRANSFERASE SUBUNIT C, MITOCHONDRIAL"/>
    <property type="match status" value="1"/>
</dbReference>
<reference evidence="2 3" key="1">
    <citation type="submission" date="2020-01" db="EMBL/GenBank/DDBJ databases">
        <title>Draft genome sequence of Cand. Neptunochlamydia vexilliferae K9.</title>
        <authorList>
            <person name="Schulz F."/>
            <person name="Koestlbacher S."/>
            <person name="Wascher F."/>
            <person name="Pizzetti I."/>
            <person name="Horn M."/>
        </authorList>
    </citation>
    <scope>NUCLEOTIDE SEQUENCE [LARGE SCALE GENOMIC DNA]</scope>
    <source>
        <strain evidence="2 3">K9</strain>
    </source>
</reference>
<keyword evidence="1" id="KW-0648">Protein biosynthesis</keyword>
<comment type="function">
    <text evidence="1">Allows the formation of correctly charged Asn-tRNA(Asn) or Gln-tRNA(Gln) through the transamidation of misacylated Asp-tRNA(Asn) or Glu-tRNA(Gln) in organisms which lack either or both of asparaginyl-tRNA or glutaminyl-tRNA synthetases. The reaction takes place in the presence of glutamine and ATP through an activated phospho-Asp-tRNA(Asn) or phospho-Glu-tRNA(Gln).</text>
</comment>
<comment type="similarity">
    <text evidence="1">Belongs to the GatC family.</text>
</comment>
<accession>A0ABS0AZC0</accession>
<comment type="caution">
    <text evidence="2">The sequence shown here is derived from an EMBL/GenBank/DDBJ whole genome shotgun (WGS) entry which is preliminary data.</text>
</comment>
<name>A0ABS0AZC0_9BACT</name>
<sequence length="97" mass="11026">MSNLDKETIEHLTRLSRIRCSEKEVDTLLKNLQSILGYIDQMKEVDTEDVPVCNHVSEEIGMVVREDEVSESLPRETFLENSPSQVGGMIRVPPVIK</sequence>
<comment type="catalytic activity">
    <reaction evidence="1">
        <text>L-glutamyl-tRNA(Gln) + L-glutamine + ATP + H2O = L-glutaminyl-tRNA(Gln) + L-glutamate + ADP + phosphate + H(+)</text>
        <dbReference type="Rhea" id="RHEA:17521"/>
        <dbReference type="Rhea" id="RHEA-COMP:9681"/>
        <dbReference type="Rhea" id="RHEA-COMP:9684"/>
        <dbReference type="ChEBI" id="CHEBI:15377"/>
        <dbReference type="ChEBI" id="CHEBI:15378"/>
        <dbReference type="ChEBI" id="CHEBI:29985"/>
        <dbReference type="ChEBI" id="CHEBI:30616"/>
        <dbReference type="ChEBI" id="CHEBI:43474"/>
        <dbReference type="ChEBI" id="CHEBI:58359"/>
        <dbReference type="ChEBI" id="CHEBI:78520"/>
        <dbReference type="ChEBI" id="CHEBI:78521"/>
        <dbReference type="ChEBI" id="CHEBI:456216"/>
    </reaction>
</comment>
<dbReference type="RefSeq" id="WP_194847778.1">
    <property type="nucleotide sequence ID" value="NZ_JAAEJV010000024.1"/>
</dbReference>
<evidence type="ECO:0000313" key="2">
    <source>
        <dbReference type="EMBL" id="MBF5059476.1"/>
    </source>
</evidence>
<comment type="subunit">
    <text evidence="1">Heterotrimer of A, B and C subunits.</text>
</comment>
<keyword evidence="1" id="KW-0547">Nucleotide-binding</keyword>
<keyword evidence="1 2" id="KW-0436">Ligase</keyword>
<dbReference type="PANTHER" id="PTHR15004:SF0">
    <property type="entry name" value="GLUTAMYL-TRNA(GLN) AMIDOTRANSFERASE SUBUNIT C, MITOCHONDRIAL"/>
    <property type="match status" value="1"/>
</dbReference>
<dbReference type="Pfam" id="PF02686">
    <property type="entry name" value="GatC"/>
    <property type="match status" value="1"/>
</dbReference>
<evidence type="ECO:0000256" key="1">
    <source>
        <dbReference type="HAMAP-Rule" id="MF_00122"/>
    </source>
</evidence>
<dbReference type="SUPFAM" id="SSF141000">
    <property type="entry name" value="Glu-tRNAGln amidotransferase C subunit"/>
    <property type="match status" value="1"/>
</dbReference>
<comment type="catalytic activity">
    <reaction evidence="1">
        <text>L-aspartyl-tRNA(Asn) + L-glutamine + ATP + H2O = L-asparaginyl-tRNA(Asn) + L-glutamate + ADP + phosphate + 2 H(+)</text>
        <dbReference type="Rhea" id="RHEA:14513"/>
        <dbReference type="Rhea" id="RHEA-COMP:9674"/>
        <dbReference type="Rhea" id="RHEA-COMP:9677"/>
        <dbReference type="ChEBI" id="CHEBI:15377"/>
        <dbReference type="ChEBI" id="CHEBI:15378"/>
        <dbReference type="ChEBI" id="CHEBI:29985"/>
        <dbReference type="ChEBI" id="CHEBI:30616"/>
        <dbReference type="ChEBI" id="CHEBI:43474"/>
        <dbReference type="ChEBI" id="CHEBI:58359"/>
        <dbReference type="ChEBI" id="CHEBI:78515"/>
        <dbReference type="ChEBI" id="CHEBI:78516"/>
        <dbReference type="ChEBI" id="CHEBI:456216"/>
    </reaction>
</comment>
<dbReference type="HAMAP" id="MF_00122">
    <property type="entry name" value="GatC"/>
    <property type="match status" value="1"/>
</dbReference>
<dbReference type="InterPro" id="IPR003837">
    <property type="entry name" value="GatC"/>
</dbReference>
<keyword evidence="3" id="KW-1185">Reference proteome</keyword>
<keyword evidence="1" id="KW-0067">ATP-binding</keyword>
<dbReference type="NCBIfam" id="TIGR00135">
    <property type="entry name" value="gatC"/>
    <property type="match status" value="1"/>
</dbReference>
<evidence type="ECO:0000313" key="3">
    <source>
        <dbReference type="Proteomes" id="UP001194714"/>
    </source>
</evidence>
<dbReference type="EC" id="6.3.5.-" evidence="1"/>
<dbReference type="InterPro" id="IPR036113">
    <property type="entry name" value="Asp/Glu-ADT_sf_sub_c"/>
</dbReference>
<proteinExistence type="inferred from homology"/>
<protein>
    <recommendedName>
        <fullName evidence="1">Aspartyl/glutamyl-tRNA(Asn/Gln) amidotransferase subunit C</fullName>
        <shortName evidence="1">Asp/Glu-ADT subunit C</shortName>
        <ecNumber evidence="1">6.3.5.-</ecNumber>
    </recommendedName>
</protein>
<dbReference type="GO" id="GO:0016874">
    <property type="term" value="F:ligase activity"/>
    <property type="evidence" value="ECO:0007669"/>
    <property type="project" value="UniProtKB-KW"/>
</dbReference>
<organism evidence="2 3">
    <name type="scientific">Candidatus Neptunichlamydia vexilliferae</name>
    <dbReference type="NCBI Taxonomy" id="1651774"/>
    <lineage>
        <taxon>Bacteria</taxon>
        <taxon>Pseudomonadati</taxon>
        <taxon>Chlamydiota</taxon>
        <taxon>Chlamydiia</taxon>
        <taxon>Parachlamydiales</taxon>
        <taxon>Simkaniaceae</taxon>
        <taxon>Candidatus Neptunichlamydia</taxon>
    </lineage>
</organism>
<dbReference type="Proteomes" id="UP001194714">
    <property type="component" value="Unassembled WGS sequence"/>
</dbReference>
<dbReference type="Gene3D" id="1.10.20.60">
    <property type="entry name" value="Glu-tRNAGln amidotransferase C subunit, N-terminal domain"/>
    <property type="match status" value="1"/>
</dbReference>
<dbReference type="EMBL" id="JAAEJV010000024">
    <property type="protein sequence ID" value="MBF5059476.1"/>
    <property type="molecule type" value="Genomic_DNA"/>
</dbReference>
<gene>
    <name evidence="1" type="primary">gatC</name>
    <name evidence="2" type="ORF">NEPTK9_000990</name>
</gene>